<feature type="compositionally biased region" description="Basic and acidic residues" evidence="12">
    <location>
        <begin position="16"/>
        <end position="27"/>
    </location>
</feature>
<keyword evidence="4 11" id="KW-0813">Transport</keyword>
<dbReference type="AlphaFoldDB" id="F1YMD5"/>
<dbReference type="SUPFAM" id="SSF52540">
    <property type="entry name" value="P-loop containing nucleoside triphosphate hydrolases"/>
    <property type="match status" value="1"/>
</dbReference>
<gene>
    <name evidence="15" type="ORF">SCNU_15719</name>
</gene>
<dbReference type="InterPro" id="IPR013563">
    <property type="entry name" value="Oligopep_ABC_C"/>
</dbReference>
<dbReference type="GO" id="GO:0055085">
    <property type="term" value="P:transmembrane transport"/>
    <property type="evidence" value="ECO:0007669"/>
    <property type="project" value="InterPro"/>
</dbReference>
<evidence type="ECO:0000256" key="4">
    <source>
        <dbReference type="ARBA" id="ARBA00022448"/>
    </source>
</evidence>
<dbReference type="NCBIfam" id="TIGR01727">
    <property type="entry name" value="oligo_HPY"/>
    <property type="match status" value="1"/>
</dbReference>
<accession>F1YMD5</accession>
<sequence>MTIAPEHPGRDSASPDEVKSMSETIDKPRRRARRAGAEQPRTRWGKVRSRVRRDPVAIAALVALLVILICALIPSVIATHDPLATDLASTLQGPSAEHWLGTDNLGRDVFSRLVYASRIAVLAAAEAAGIAMLIGIPLGLIVGFVGGRLDDVVMRIVDGFTALPGLIVAIAVIAAMGPGIHNAMLAVGLVFSTTFVRVTRGEVLSARRHQYVEAAQVIGTRTPAIMVKHILPNIIGPIAVQVSLTLAAALLVEAALSFLGLGAQPPDASWGVMVSEAGNYLPQDPFLIFPPGVAIGITVLSLNVLADTVLGALRDEPIRTRWRRHRAALSGAATPPAVTVTESASREPEREAEPAAALSVRGLDVLAARGSEVISVLDDVSFDVAPGSTLGLVGESGSGKTMTALAVMGLLPQNVRRTGGGIWLAGDDLSTMSGSALRDVRGDRMAMVFQEPSSALDPAFTIGNQIGEVLRHHKGMTKTQAREKAEHLLDRVGIRNPRQCLDNYPHELSGGMAQRVMIALAISCDPEVLIADEPTTALDVTLKIQVADLLKDIQAENGMAMVFVTHELGMVAEVADRVAVMYAGEVVEEQAVDDLMRSPLHPYTAALLDSSAQGRPRGTELGVIPGSVPSPGNRPSGCRFSPRCSFATAECVSAAPVLADIGAATARCVHPLGHPDIRRSPVAHQIDGLEAM</sequence>
<dbReference type="PROSITE" id="PS50928">
    <property type="entry name" value="ABC_TM1"/>
    <property type="match status" value="1"/>
</dbReference>
<feature type="domain" description="ABC transporter" evidence="13">
    <location>
        <begin position="360"/>
        <end position="608"/>
    </location>
</feature>
<dbReference type="InterPro" id="IPR035906">
    <property type="entry name" value="MetI-like_sf"/>
</dbReference>
<dbReference type="STRING" id="644548.SCNU_15719"/>
<keyword evidence="6 11" id="KW-0812">Transmembrane</keyword>
<evidence type="ECO:0000256" key="1">
    <source>
        <dbReference type="ARBA" id="ARBA00004141"/>
    </source>
</evidence>
<evidence type="ECO:0000256" key="2">
    <source>
        <dbReference type="ARBA" id="ARBA00004202"/>
    </source>
</evidence>
<dbReference type="PROSITE" id="PS00211">
    <property type="entry name" value="ABC_TRANSPORTER_1"/>
    <property type="match status" value="1"/>
</dbReference>
<dbReference type="CDD" id="cd03257">
    <property type="entry name" value="ABC_NikE_OppD_transporters"/>
    <property type="match status" value="1"/>
</dbReference>
<comment type="caution">
    <text evidence="15">The sequence shown here is derived from an EMBL/GenBank/DDBJ whole genome shotgun (WGS) entry which is preliminary data.</text>
</comment>
<dbReference type="SMART" id="SM00382">
    <property type="entry name" value="AAA"/>
    <property type="match status" value="1"/>
</dbReference>
<protein>
    <submittedName>
        <fullName evidence="15">Oligopeptide/dipeptide ABC transporter, ATPase subunit</fullName>
    </submittedName>
</protein>
<dbReference type="InterPro" id="IPR003439">
    <property type="entry name" value="ABC_transporter-like_ATP-bd"/>
</dbReference>
<dbReference type="PROSITE" id="PS50893">
    <property type="entry name" value="ABC_TRANSPORTER_2"/>
    <property type="match status" value="1"/>
</dbReference>
<name>F1YMD5_9ACTN</name>
<feature type="region of interest" description="Disordered" evidence="12">
    <location>
        <begin position="1"/>
        <end position="46"/>
    </location>
</feature>
<organism evidence="15 16">
    <name type="scientific">Gordonia neofelifaecis NRRL B-59395</name>
    <dbReference type="NCBI Taxonomy" id="644548"/>
    <lineage>
        <taxon>Bacteria</taxon>
        <taxon>Bacillati</taxon>
        <taxon>Actinomycetota</taxon>
        <taxon>Actinomycetes</taxon>
        <taxon>Mycobacteriales</taxon>
        <taxon>Gordoniaceae</taxon>
        <taxon>Gordonia</taxon>
    </lineage>
</organism>
<comment type="subcellular location">
    <subcellularLocation>
        <location evidence="11">Cell membrane</location>
        <topology evidence="11">Multi-pass membrane protein</topology>
    </subcellularLocation>
    <subcellularLocation>
        <location evidence="2">Cell membrane</location>
        <topology evidence="2">Peripheral membrane protein</topology>
    </subcellularLocation>
    <subcellularLocation>
        <location evidence="1">Membrane</location>
        <topology evidence="1">Multi-pass membrane protein</topology>
    </subcellularLocation>
</comment>
<dbReference type="InterPro" id="IPR003593">
    <property type="entry name" value="AAA+_ATPase"/>
</dbReference>
<feature type="region of interest" description="Disordered" evidence="12">
    <location>
        <begin position="332"/>
        <end position="354"/>
    </location>
</feature>
<evidence type="ECO:0000259" key="14">
    <source>
        <dbReference type="PROSITE" id="PS50928"/>
    </source>
</evidence>
<dbReference type="InterPro" id="IPR000515">
    <property type="entry name" value="MetI-like"/>
</dbReference>
<dbReference type="Pfam" id="PF08352">
    <property type="entry name" value="oligo_HPY"/>
    <property type="match status" value="1"/>
</dbReference>
<evidence type="ECO:0000256" key="9">
    <source>
        <dbReference type="ARBA" id="ARBA00022989"/>
    </source>
</evidence>
<reference evidence="15 16" key="1">
    <citation type="journal article" date="2011" name="J. Bacteriol.">
        <title>Draft Genome Sequence of Gordonia neofelifaecis NRRL B-59395, a Cholesterol-Degrading Actinomycete.</title>
        <authorList>
            <person name="Ge F."/>
            <person name="Li W."/>
            <person name="Chen G."/>
            <person name="Liu Y."/>
            <person name="Zhang G."/>
            <person name="Yong B."/>
            <person name="Wang Q."/>
            <person name="Wang N."/>
            <person name="Huang Z."/>
            <person name="Li W."/>
            <person name="Wang J."/>
            <person name="Wu C."/>
            <person name="Xie Q."/>
            <person name="Liu G."/>
        </authorList>
    </citation>
    <scope>NUCLEOTIDE SEQUENCE [LARGE SCALE GENOMIC DNA]</scope>
    <source>
        <strain evidence="15 16">NRRL B-59395</strain>
    </source>
</reference>
<feature type="transmembrane region" description="Helical" evidence="11">
    <location>
        <begin position="180"/>
        <end position="198"/>
    </location>
</feature>
<keyword evidence="5" id="KW-1003">Cell membrane</keyword>
<dbReference type="CDD" id="cd06261">
    <property type="entry name" value="TM_PBP2"/>
    <property type="match status" value="1"/>
</dbReference>
<proteinExistence type="inferred from homology"/>
<dbReference type="SUPFAM" id="SSF161098">
    <property type="entry name" value="MetI-like"/>
    <property type="match status" value="1"/>
</dbReference>
<dbReference type="EMBL" id="AEUD01000014">
    <property type="protein sequence ID" value="EGD54184.1"/>
    <property type="molecule type" value="Genomic_DNA"/>
</dbReference>
<dbReference type="InterPro" id="IPR027417">
    <property type="entry name" value="P-loop_NTPase"/>
</dbReference>
<keyword evidence="8" id="KW-0067">ATP-binding</keyword>
<evidence type="ECO:0000256" key="10">
    <source>
        <dbReference type="ARBA" id="ARBA00023136"/>
    </source>
</evidence>
<dbReference type="eggNOG" id="COG0444">
    <property type="taxonomic scope" value="Bacteria"/>
</dbReference>
<evidence type="ECO:0000256" key="5">
    <source>
        <dbReference type="ARBA" id="ARBA00022475"/>
    </source>
</evidence>
<feature type="transmembrane region" description="Helical" evidence="11">
    <location>
        <begin position="152"/>
        <end position="174"/>
    </location>
</feature>
<comment type="similarity">
    <text evidence="11">Belongs to the binding-protein-dependent transport system permease family.</text>
</comment>
<evidence type="ECO:0000256" key="6">
    <source>
        <dbReference type="ARBA" id="ARBA00022692"/>
    </source>
</evidence>
<dbReference type="Pfam" id="PF00528">
    <property type="entry name" value="BPD_transp_1"/>
    <property type="match status" value="1"/>
</dbReference>
<evidence type="ECO:0000313" key="16">
    <source>
        <dbReference type="Proteomes" id="UP000035065"/>
    </source>
</evidence>
<dbReference type="InterPro" id="IPR017871">
    <property type="entry name" value="ABC_transporter-like_CS"/>
</dbReference>
<comment type="similarity">
    <text evidence="3">Belongs to the ABC transporter superfamily.</text>
</comment>
<evidence type="ECO:0000313" key="15">
    <source>
        <dbReference type="EMBL" id="EGD54184.1"/>
    </source>
</evidence>
<feature type="transmembrane region" description="Helical" evidence="11">
    <location>
        <begin position="230"/>
        <end position="252"/>
    </location>
</feature>
<dbReference type="InterPro" id="IPR050388">
    <property type="entry name" value="ABC_Ni/Peptide_Import"/>
</dbReference>
<dbReference type="InterPro" id="IPR025966">
    <property type="entry name" value="OppC_N"/>
</dbReference>
<dbReference type="OrthoDB" id="8036461at2"/>
<dbReference type="GO" id="GO:0005886">
    <property type="term" value="C:plasma membrane"/>
    <property type="evidence" value="ECO:0007669"/>
    <property type="project" value="UniProtKB-SubCell"/>
</dbReference>
<feature type="compositionally biased region" description="Basic and acidic residues" evidence="12">
    <location>
        <begin position="344"/>
        <end position="353"/>
    </location>
</feature>
<dbReference type="Proteomes" id="UP000035065">
    <property type="component" value="Unassembled WGS sequence"/>
</dbReference>
<feature type="transmembrane region" description="Helical" evidence="11">
    <location>
        <begin position="119"/>
        <end position="145"/>
    </location>
</feature>
<dbReference type="PANTHER" id="PTHR43297:SF2">
    <property type="entry name" value="DIPEPTIDE TRANSPORT ATP-BINDING PROTEIN DPPD"/>
    <property type="match status" value="1"/>
</dbReference>
<evidence type="ECO:0000256" key="11">
    <source>
        <dbReference type="RuleBase" id="RU363032"/>
    </source>
</evidence>
<keyword evidence="7" id="KW-0547">Nucleotide-binding</keyword>
<dbReference type="PANTHER" id="PTHR43297">
    <property type="entry name" value="OLIGOPEPTIDE TRANSPORT ATP-BINDING PROTEIN APPD"/>
    <property type="match status" value="1"/>
</dbReference>
<feature type="transmembrane region" description="Helical" evidence="11">
    <location>
        <begin position="56"/>
        <end position="77"/>
    </location>
</feature>
<dbReference type="Gene3D" id="3.40.50.300">
    <property type="entry name" value="P-loop containing nucleotide triphosphate hydrolases"/>
    <property type="match status" value="1"/>
</dbReference>
<dbReference type="GO" id="GO:0015833">
    <property type="term" value="P:peptide transport"/>
    <property type="evidence" value="ECO:0007669"/>
    <property type="project" value="InterPro"/>
</dbReference>
<evidence type="ECO:0000256" key="7">
    <source>
        <dbReference type="ARBA" id="ARBA00022741"/>
    </source>
</evidence>
<keyword evidence="10 11" id="KW-0472">Membrane</keyword>
<keyword evidence="9 11" id="KW-1133">Transmembrane helix</keyword>
<dbReference type="GO" id="GO:0016887">
    <property type="term" value="F:ATP hydrolysis activity"/>
    <property type="evidence" value="ECO:0007669"/>
    <property type="project" value="InterPro"/>
</dbReference>
<evidence type="ECO:0000256" key="8">
    <source>
        <dbReference type="ARBA" id="ARBA00022840"/>
    </source>
</evidence>
<dbReference type="Pfam" id="PF12911">
    <property type="entry name" value="OppC_N"/>
    <property type="match status" value="1"/>
</dbReference>
<dbReference type="GO" id="GO:0005524">
    <property type="term" value="F:ATP binding"/>
    <property type="evidence" value="ECO:0007669"/>
    <property type="project" value="UniProtKB-KW"/>
</dbReference>
<evidence type="ECO:0000259" key="13">
    <source>
        <dbReference type="PROSITE" id="PS50893"/>
    </source>
</evidence>
<dbReference type="Gene3D" id="1.10.3720.10">
    <property type="entry name" value="MetI-like"/>
    <property type="match status" value="1"/>
</dbReference>
<dbReference type="Pfam" id="PF00005">
    <property type="entry name" value="ABC_tran"/>
    <property type="match status" value="1"/>
</dbReference>
<feature type="domain" description="ABC transmembrane type-1" evidence="14">
    <location>
        <begin position="117"/>
        <end position="306"/>
    </location>
</feature>
<evidence type="ECO:0000256" key="12">
    <source>
        <dbReference type="SAM" id="MobiDB-lite"/>
    </source>
</evidence>
<keyword evidence="16" id="KW-1185">Reference proteome</keyword>
<evidence type="ECO:0000256" key="3">
    <source>
        <dbReference type="ARBA" id="ARBA00005417"/>
    </source>
</evidence>
<feature type="region of interest" description="Disordered" evidence="12">
    <location>
        <begin position="613"/>
        <end position="635"/>
    </location>
</feature>
<dbReference type="FunFam" id="3.40.50.300:FF:000016">
    <property type="entry name" value="Oligopeptide ABC transporter ATP-binding component"/>
    <property type="match status" value="1"/>
</dbReference>